<evidence type="ECO:0000313" key="13">
    <source>
        <dbReference type="Proteomes" id="UP000243052"/>
    </source>
</evidence>
<dbReference type="GeneID" id="28722462"/>
<comment type="similarity">
    <text evidence="2 10">Belongs to the CAF20 family.</text>
</comment>
<keyword evidence="9 10" id="KW-0652">Protein synthesis inhibitor</keyword>
<sequence length="147" mass="16582">MAIYTEEELLQLKPAQNGTVNFDVDAFKTMIAEVAEHHEIADLFHQKARRRSSHHQVVRPKLKGHKPKITTDEEGWSTTTRKASLAAGEEEEQQQPTFVAQETIKIKPNTKNIASSRPADVRDIVVDKPTMSFNAFAALESDEEEKV</sequence>
<gene>
    <name evidence="12" type="ORF">AW171_hschr282</name>
</gene>
<evidence type="ECO:0000256" key="4">
    <source>
        <dbReference type="ARBA" id="ARBA00022490"/>
    </source>
</evidence>
<evidence type="ECO:0000256" key="11">
    <source>
        <dbReference type="SAM" id="MobiDB-lite"/>
    </source>
</evidence>
<keyword evidence="5 10" id="KW-0396">Initiation factor</keyword>
<comment type="subcellular location">
    <subcellularLocation>
        <location evidence="1 10">Cytoplasm</location>
    </subcellularLocation>
</comment>
<name>A0A109UW16_9SACH</name>
<evidence type="ECO:0000256" key="6">
    <source>
        <dbReference type="ARBA" id="ARBA00022553"/>
    </source>
</evidence>
<evidence type="ECO:0000256" key="8">
    <source>
        <dbReference type="ARBA" id="ARBA00022917"/>
    </source>
</evidence>
<accession>A0A109UW16</accession>
<keyword evidence="8 10" id="KW-0648">Protein biosynthesis</keyword>
<dbReference type="GO" id="GO:0005737">
    <property type="term" value="C:cytoplasm"/>
    <property type="evidence" value="ECO:0007669"/>
    <property type="project" value="UniProtKB-SubCell"/>
</dbReference>
<protein>
    <recommendedName>
        <fullName evidence="3 10">Cap-associated protein CAF20</fullName>
    </recommendedName>
</protein>
<proteinExistence type="inferred from homology"/>
<dbReference type="GO" id="GO:0003743">
    <property type="term" value="F:translation initiation factor activity"/>
    <property type="evidence" value="ECO:0007669"/>
    <property type="project" value="UniProtKB-KW"/>
</dbReference>
<evidence type="ECO:0000256" key="10">
    <source>
        <dbReference type="RuleBase" id="RU363005"/>
    </source>
</evidence>
<dbReference type="InterPro" id="IPR031456">
    <property type="entry name" value="Caf20"/>
</dbReference>
<feature type="region of interest" description="Disordered" evidence="11">
    <location>
        <begin position="46"/>
        <end position="97"/>
    </location>
</feature>
<dbReference type="RefSeq" id="XP_017985571.1">
    <property type="nucleotide sequence ID" value="XM_018130333.1"/>
</dbReference>
<dbReference type="GO" id="GO:0008190">
    <property type="term" value="F:eukaryotic initiation factor 4E binding"/>
    <property type="evidence" value="ECO:0007669"/>
    <property type="project" value="InterPro"/>
</dbReference>
<dbReference type="EMBL" id="CP014242">
    <property type="protein sequence ID" value="AMD18575.1"/>
    <property type="molecule type" value="Genomic_DNA"/>
</dbReference>
<keyword evidence="6" id="KW-0597">Phosphoprotein</keyword>
<evidence type="ECO:0000256" key="3">
    <source>
        <dbReference type="ARBA" id="ARBA00020270"/>
    </source>
</evidence>
<feature type="compositionally biased region" description="Basic residues" evidence="11">
    <location>
        <begin position="46"/>
        <end position="68"/>
    </location>
</feature>
<evidence type="ECO:0000313" key="12">
    <source>
        <dbReference type="EMBL" id="AMD18575.1"/>
    </source>
</evidence>
<evidence type="ECO:0000256" key="9">
    <source>
        <dbReference type="ARBA" id="ARBA00023193"/>
    </source>
</evidence>
<evidence type="ECO:0000256" key="2">
    <source>
        <dbReference type="ARBA" id="ARBA00006057"/>
    </source>
</evidence>
<keyword evidence="4 10" id="KW-0963">Cytoplasm</keyword>
<evidence type="ECO:0000256" key="5">
    <source>
        <dbReference type="ARBA" id="ARBA00022540"/>
    </source>
</evidence>
<reference evidence="12 13" key="1">
    <citation type="submission" date="2016-01" db="EMBL/GenBank/DDBJ databases">
        <title>Genome sequence of the yeast Holleya sinecauda.</title>
        <authorList>
            <person name="Dietrich F.S."/>
        </authorList>
    </citation>
    <scope>NUCLEOTIDE SEQUENCE [LARGE SCALE GENOMIC DNA]</scope>
    <source>
        <strain evidence="12 13">ATCC 58844</strain>
    </source>
</reference>
<evidence type="ECO:0000256" key="7">
    <source>
        <dbReference type="ARBA" id="ARBA00022845"/>
    </source>
</evidence>
<dbReference type="Proteomes" id="UP000243052">
    <property type="component" value="Chromosome ii"/>
</dbReference>
<comment type="function">
    <text evidence="10">Acts as an inhibitor of cap-dependent translation. Competes with eIF4G1 and EAP1 for binding to eIF4E and interferes with the formation of the eIF4F complex, inhibiting translation and stabilizing mRNA.</text>
</comment>
<evidence type="ECO:0000256" key="1">
    <source>
        <dbReference type="ARBA" id="ARBA00004496"/>
    </source>
</evidence>
<keyword evidence="7 10" id="KW-0810">Translation regulation</keyword>
<keyword evidence="13" id="KW-1185">Reference proteome</keyword>
<dbReference type="STRING" id="45286.A0A109UW16"/>
<dbReference type="OrthoDB" id="3995390at2759"/>
<organism evidence="12 13">
    <name type="scientific">Eremothecium sinecaudum</name>
    <dbReference type="NCBI Taxonomy" id="45286"/>
    <lineage>
        <taxon>Eukaryota</taxon>
        <taxon>Fungi</taxon>
        <taxon>Dikarya</taxon>
        <taxon>Ascomycota</taxon>
        <taxon>Saccharomycotina</taxon>
        <taxon>Saccharomycetes</taxon>
        <taxon>Saccharomycetales</taxon>
        <taxon>Saccharomycetaceae</taxon>
        <taxon>Eremothecium</taxon>
    </lineage>
</organism>
<dbReference type="AlphaFoldDB" id="A0A109UW16"/>
<dbReference type="GO" id="GO:0017148">
    <property type="term" value="P:negative regulation of translation"/>
    <property type="evidence" value="ECO:0007669"/>
    <property type="project" value="UniProtKB-UniRule"/>
</dbReference>
<dbReference type="Pfam" id="PF17052">
    <property type="entry name" value="CAF20"/>
    <property type="match status" value="1"/>
</dbReference>